<dbReference type="PANTHER" id="PTHR11102:SF160">
    <property type="entry name" value="ERAD-ASSOCIATED E3 UBIQUITIN-PROTEIN LIGASE COMPONENT HRD3"/>
    <property type="match status" value="1"/>
</dbReference>
<dbReference type="PANTHER" id="PTHR11102">
    <property type="entry name" value="SEL-1-LIKE PROTEIN"/>
    <property type="match status" value="1"/>
</dbReference>
<dbReference type="Proteomes" id="UP000184346">
    <property type="component" value="Unassembled WGS sequence"/>
</dbReference>
<dbReference type="InterPro" id="IPR011990">
    <property type="entry name" value="TPR-like_helical_dom_sf"/>
</dbReference>
<reference evidence="1 2" key="1">
    <citation type="submission" date="2016-11" db="EMBL/GenBank/DDBJ databases">
        <authorList>
            <person name="Jaros S."/>
            <person name="Januszkiewicz K."/>
            <person name="Wedrychowicz H."/>
        </authorList>
    </citation>
    <scope>NUCLEOTIDE SEQUENCE [LARGE SCALE GENOMIC DNA]</scope>
    <source>
        <strain evidence="1 2">DSM 19980</strain>
    </source>
</reference>
<evidence type="ECO:0000313" key="1">
    <source>
        <dbReference type="EMBL" id="SHE29363.1"/>
    </source>
</evidence>
<dbReference type="SMART" id="SM00671">
    <property type="entry name" value="SEL1"/>
    <property type="match status" value="13"/>
</dbReference>
<organism evidence="1 2">
    <name type="scientific">Modicisalibacter ilicicola DSM 19980</name>
    <dbReference type="NCBI Taxonomy" id="1121942"/>
    <lineage>
        <taxon>Bacteria</taxon>
        <taxon>Pseudomonadati</taxon>
        <taxon>Pseudomonadota</taxon>
        <taxon>Gammaproteobacteria</taxon>
        <taxon>Oceanospirillales</taxon>
        <taxon>Halomonadaceae</taxon>
        <taxon>Modicisalibacter</taxon>
    </lineage>
</organism>
<dbReference type="OrthoDB" id="8561742at2"/>
<dbReference type="STRING" id="1121942.SAMN02745148_00048"/>
<evidence type="ECO:0000313" key="2">
    <source>
        <dbReference type="Proteomes" id="UP000184346"/>
    </source>
</evidence>
<gene>
    <name evidence="1" type="ORF">SAMN02745148_00048</name>
</gene>
<dbReference type="RefSeq" id="WP_072818472.1">
    <property type="nucleotide sequence ID" value="NZ_FQUJ01000002.1"/>
</dbReference>
<protein>
    <submittedName>
        <fullName evidence="1">Sel1 repeat-containing protein</fullName>
    </submittedName>
</protein>
<dbReference type="Pfam" id="PF08238">
    <property type="entry name" value="Sel1"/>
    <property type="match status" value="11"/>
</dbReference>
<accession>A0A1M4SAU6</accession>
<dbReference type="InterPro" id="IPR050767">
    <property type="entry name" value="Sel1_AlgK"/>
</dbReference>
<dbReference type="AlphaFoldDB" id="A0A1M4SAU6"/>
<dbReference type="EMBL" id="FQUJ01000002">
    <property type="protein sequence ID" value="SHE29363.1"/>
    <property type="molecule type" value="Genomic_DNA"/>
</dbReference>
<dbReference type="Gene3D" id="1.25.40.10">
    <property type="entry name" value="Tetratricopeptide repeat domain"/>
    <property type="match status" value="3"/>
</dbReference>
<dbReference type="SUPFAM" id="SSF81901">
    <property type="entry name" value="HCP-like"/>
    <property type="match status" value="2"/>
</dbReference>
<sequence length="634" mass="67938">MMVFLALSRFVVPAPGRLAMLVASMGTVLLAGCVAGVGGSGDTAVHDDIPPAHRDWFDGGQPVDMDSMDWGRIEFARQAAAKGDARRAVGILQPMMNEGFSPAYYEAGKLHEDGIGTPPDPAKAAIYYGKALRSPSNVLGNASLRLGRLYRDGQAVERNETLAYHLFRQAVDRDTGASALVALAEMLVEGRGVEANTEEAEALYSRAADLGYPQAFRALAEAHAPGGWLERDDQLVREYAQRYATGLEKQVQARADDQDALAALARLHDEDGLLGPRPDAYRHWLRRAAEAGHAGSLGKAGEIALEEGNVQHGLEMLRRSAEAGNVYAMTDLGRALLERDPARAEQWLQAAAEKGSVNAAASLGRAYLPGGELQADHRRARTWLSRASEGGHAGAAATLGRLYLRGDGVAQDTSRGVAYLERAVAQGHAGARIDLGKLLLAGDGVNQDTQRGISLLRSAAERGNADAAHSLGDAYLEGKGVEQDPRQAEKWLAQAVDAGNPFATYSLGRTHLYGEKGFEPNVARGRELLAQAAEQQHAGAQTLLGREYLRGELFEKDPDQGASYLYQAARQGHSGARLALAKAYLWANGLEGANQEQAVLWLDDILDGDSEVALATMRQLLTEADDKAVRDSLQ</sequence>
<keyword evidence="2" id="KW-1185">Reference proteome</keyword>
<dbReference type="InterPro" id="IPR006597">
    <property type="entry name" value="Sel1-like"/>
</dbReference>
<name>A0A1M4SAU6_9GAMM</name>
<proteinExistence type="predicted"/>